<dbReference type="EMBL" id="CM000881">
    <property type="protein sequence ID" value="KQK02245.1"/>
    <property type="molecule type" value="Genomic_DNA"/>
</dbReference>
<organism evidence="1">
    <name type="scientific">Brachypodium distachyon</name>
    <name type="common">Purple false brome</name>
    <name type="synonym">Trachynia distachya</name>
    <dbReference type="NCBI Taxonomy" id="15368"/>
    <lineage>
        <taxon>Eukaryota</taxon>
        <taxon>Viridiplantae</taxon>
        <taxon>Streptophyta</taxon>
        <taxon>Embryophyta</taxon>
        <taxon>Tracheophyta</taxon>
        <taxon>Spermatophyta</taxon>
        <taxon>Magnoliopsida</taxon>
        <taxon>Liliopsida</taxon>
        <taxon>Poales</taxon>
        <taxon>Poaceae</taxon>
        <taxon>BOP clade</taxon>
        <taxon>Pooideae</taxon>
        <taxon>Stipodae</taxon>
        <taxon>Brachypodieae</taxon>
        <taxon>Brachypodium</taxon>
    </lineage>
</organism>
<keyword evidence="3" id="KW-1185">Reference proteome</keyword>
<name>I1HB23_BRADI</name>
<sequence>MEEKRLWREAALMVPETLLLVGTSEGLLASINDACKLLGEDIWGSPEDDDDVEVEVVVSPEESTTGGGSDSDSGRRFGALLRTANSCGLAHTTVGSPLFTTLDGDQSYGSGFPSYSPLMNTTGGRRYGSAAAMDTSDGEAEIAPYDERIHNELLDAGFDHWANLLASAISPSGPLTAAHREITRLVALHGEAGHVLALSAARLGLRDDGPAWAARCDHRAAFLPNAHDALLRLSAAASATAAAEDFLRWRSPDSPRRSQWGSVARKLVGDARRDVLEARRAVELMRDAAVREFFDAWALLKRAAP</sequence>
<dbReference type="Proteomes" id="UP000008810">
    <property type="component" value="Chromosome 2"/>
</dbReference>
<dbReference type="OMA" id="EHHDAFV"/>
<proteinExistence type="predicted"/>
<evidence type="ECO:0000313" key="1">
    <source>
        <dbReference type="EMBL" id="KQK02245.1"/>
    </source>
</evidence>
<dbReference type="HOGENOM" id="CLU_083743_0_0_1"/>
<dbReference type="KEGG" id="bdi:100824370"/>
<dbReference type="OrthoDB" id="615416at2759"/>
<reference evidence="1" key="2">
    <citation type="submission" date="2017-06" db="EMBL/GenBank/DDBJ databases">
        <title>WGS assembly of Brachypodium distachyon.</title>
        <authorList>
            <consortium name="The International Brachypodium Initiative"/>
            <person name="Lucas S."/>
            <person name="Harmon-Smith M."/>
            <person name="Lail K."/>
            <person name="Tice H."/>
            <person name="Grimwood J."/>
            <person name="Bruce D."/>
            <person name="Barry K."/>
            <person name="Shu S."/>
            <person name="Lindquist E."/>
            <person name="Wang M."/>
            <person name="Pitluck S."/>
            <person name="Vogel J.P."/>
            <person name="Garvin D.F."/>
            <person name="Mockler T.C."/>
            <person name="Schmutz J."/>
            <person name="Rokhsar D."/>
            <person name="Bevan M.W."/>
        </authorList>
    </citation>
    <scope>NUCLEOTIDE SEQUENCE</scope>
    <source>
        <strain evidence="1">Bd21</strain>
    </source>
</reference>
<reference evidence="1 2" key="1">
    <citation type="journal article" date="2010" name="Nature">
        <title>Genome sequencing and analysis of the model grass Brachypodium distachyon.</title>
        <authorList>
            <consortium name="International Brachypodium Initiative"/>
        </authorList>
    </citation>
    <scope>NUCLEOTIDE SEQUENCE [LARGE SCALE GENOMIC DNA]</scope>
    <source>
        <strain evidence="1">Bd21</strain>
        <strain evidence="2">cv. Bd21</strain>
    </source>
</reference>
<dbReference type="Gramene" id="KQK02245">
    <property type="protein sequence ID" value="KQK02245"/>
    <property type="gene ID" value="BRADI_2g00340v3"/>
</dbReference>
<protein>
    <submittedName>
        <fullName evidence="1 2">Uncharacterized protein</fullName>
    </submittedName>
</protein>
<accession>I1HB23</accession>
<gene>
    <name evidence="2" type="primary">LOC100824370</name>
    <name evidence="1" type="ORF">BRADI_2g00340v3</name>
</gene>
<dbReference type="EnsemblPlants" id="KQK02245">
    <property type="protein sequence ID" value="KQK02245"/>
    <property type="gene ID" value="BRADI_2g00340v3"/>
</dbReference>
<evidence type="ECO:0000313" key="2">
    <source>
        <dbReference type="EnsemblPlants" id="KQK02245"/>
    </source>
</evidence>
<dbReference type="GeneID" id="100824370"/>
<evidence type="ECO:0000313" key="3">
    <source>
        <dbReference type="Proteomes" id="UP000008810"/>
    </source>
</evidence>
<dbReference type="eggNOG" id="ENOG502R5VS">
    <property type="taxonomic scope" value="Eukaryota"/>
</dbReference>
<dbReference type="RefSeq" id="XP_003565208.2">
    <property type="nucleotide sequence ID" value="XM_003565160.4"/>
</dbReference>
<dbReference type="AlphaFoldDB" id="I1HB23"/>
<reference evidence="2" key="3">
    <citation type="submission" date="2018-08" db="UniProtKB">
        <authorList>
            <consortium name="EnsemblPlants"/>
        </authorList>
    </citation>
    <scope>IDENTIFICATION</scope>
    <source>
        <strain evidence="2">cv. Bd21</strain>
    </source>
</reference>